<gene>
    <name evidence="1" type="ORF">Lalb_Chr11g0072551</name>
</gene>
<dbReference type="GO" id="GO:0003743">
    <property type="term" value="F:translation initiation factor activity"/>
    <property type="evidence" value="ECO:0007669"/>
    <property type="project" value="TreeGrafter"/>
</dbReference>
<evidence type="ECO:0000313" key="1">
    <source>
        <dbReference type="EMBL" id="KAE9604504.1"/>
    </source>
</evidence>
<dbReference type="Proteomes" id="UP000447434">
    <property type="component" value="Chromosome 11"/>
</dbReference>
<dbReference type="GO" id="GO:0003729">
    <property type="term" value="F:mRNA binding"/>
    <property type="evidence" value="ECO:0007669"/>
    <property type="project" value="TreeGrafter"/>
</dbReference>
<protein>
    <submittedName>
        <fullName evidence="1">Uncharacterized protein</fullName>
    </submittedName>
</protein>
<evidence type="ECO:0000313" key="2">
    <source>
        <dbReference type="Proteomes" id="UP000447434"/>
    </source>
</evidence>
<dbReference type="OrthoDB" id="1701848at2759"/>
<dbReference type="EMBL" id="WOCE01000011">
    <property type="protein sequence ID" value="KAE9604504.1"/>
    <property type="molecule type" value="Genomic_DNA"/>
</dbReference>
<dbReference type="PANTHER" id="PTHR23253">
    <property type="entry name" value="EUKARYOTIC TRANSLATION INITIATION FACTOR 4 GAMMA"/>
    <property type="match status" value="1"/>
</dbReference>
<dbReference type="PANTHER" id="PTHR23253:SF53">
    <property type="entry name" value="EUKARYOTIC TRANSLATION INITIATION FACTOR ISOFORM 4G-1"/>
    <property type="match status" value="1"/>
</dbReference>
<keyword evidence="2" id="KW-1185">Reference proteome</keyword>
<accession>A0A6A4PTB5</accession>
<reference evidence="2" key="1">
    <citation type="journal article" date="2020" name="Nat. Commun.">
        <title>Genome sequence of the cluster root forming white lupin.</title>
        <authorList>
            <person name="Hufnagel B."/>
            <person name="Marques A."/>
            <person name="Soriano A."/>
            <person name="Marques L."/>
            <person name="Divol F."/>
            <person name="Doumas P."/>
            <person name="Sallet E."/>
            <person name="Mancinotti D."/>
            <person name="Carrere S."/>
            <person name="Marande W."/>
            <person name="Arribat S."/>
            <person name="Keller J."/>
            <person name="Huneau C."/>
            <person name="Blein T."/>
            <person name="Aime D."/>
            <person name="Laguerre M."/>
            <person name="Taylor J."/>
            <person name="Schubert V."/>
            <person name="Nelson M."/>
            <person name="Geu-Flores F."/>
            <person name="Crespi M."/>
            <person name="Gallardo-Guerrero K."/>
            <person name="Delaux P.-M."/>
            <person name="Salse J."/>
            <person name="Berges H."/>
            <person name="Guyot R."/>
            <person name="Gouzy J."/>
            <person name="Peret B."/>
        </authorList>
    </citation>
    <scope>NUCLEOTIDE SEQUENCE [LARGE SCALE GENOMIC DNA]</scope>
    <source>
        <strain evidence="2">cv. Amiga</strain>
    </source>
</reference>
<proteinExistence type="predicted"/>
<dbReference type="AlphaFoldDB" id="A0A6A4PTB5"/>
<sequence length="52" mass="5845">MVRNVIELRANNWVPRREEVKAKTITEIHSEAEKNIGLRPGATASMRNSRGG</sequence>
<name>A0A6A4PTB5_LUPAL</name>
<dbReference type="GO" id="GO:0016281">
    <property type="term" value="C:eukaryotic translation initiation factor 4F complex"/>
    <property type="evidence" value="ECO:0007669"/>
    <property type="project" value="TreeGrafter"/>
</dbReference>
<organism evidence="1 2">
    <name type="scientific">Lupinus albus</name>
    <name type="common">White lupine</name>
    <name type="synonym">Lupinus termis</name>
    <dbReference type="NCBI Taxonomy" id="3870"/>
    <lineage>
        <taxon>Eukaryota</taxon>
        <taxon>Viridiplantae</taxon>
        <taxon>Streptophyta</taxon>
        <taxon>Embryophyta</taxon>
        <taxon>Tracheophyta</taxon>
        <taxon>Spermatophyta</taxon>
        <taxon>Magnoliopsida</taxon>
        <taxon>eudicotyledons</taxon>
        <taxon>Gunneridae</taxon>
        <taxon>Pentapetalae</taxon>
        <taxon>rosids</taxon>
        <taxon>fabids</taxon>
        <taxon>Fabales</taxon>
        <taxon>Fabaceae</taxon>
        <taxon>Papilionoideae</taxon>
        <taxon>50 kb inversion clade</taxon>
        <taxon>genistoids sensu lato</taxon>
        <taxon>core genistoids</taxon>
        <taxon>Genisteae</taxon>
        <taxon>Lupinus</taxon>
    </lineage>
</organism>
<comment type="caution">
    <text evidence="1">The sequence shown here is derived from an EMBL/GenBank/DDBJ whole genome shotgun (WGS) entry which is preliminary data.</text>
</comment>